<accession>A0ACC4BFF1</accession>
<protein>
    <submittedName>
        <fullName evidence="1">Uncharacterized protein</fullName>
    </submittedName>
</protein>
<keyword evidence="2" id="KW-1185">Reference proteome</keyword>
<evidence type="ECO:0000313" key="1">
    <source>
        <dbReference type="EMBL" id="KAL3577303.1"/>
    </source>
</evidence>
<name>A0ACC4BFF1_POPAL</name>
<evidence type="ECO:0000313" key="2">
    <source>
        <dbReference type="Proteomes" id="UP000309997"/>
    </source>
</evidence>
<reference evidence="1 2" key="1">
    <citation type="journal article" date="2024" name="Plant Biotechnol. J.">
        <title>Genome and CRISPR/Cas9 system of a widespread forest tree (Populus alba) in the world.</title>
        <authorList>
            <person name="Liu Y.J."/>
            <person name="Jiang P.F."/>
            <person name="Han X.M."/>
            <person name="Li X.Y."/>
            <person name="Wang H.M."/>
            <person name="Wang Y.J."/>
            <person name="Wang X.X."/>
            <person name="Zeng Q.Y."/>
        </authorList>
    </citation>
    <scope>NUCLEOTIDE SEQUENCE [LARGE SCALE GENOMIC DNA]</scope>
    <source>
        <strain evidence="2">cv. PAL-ZL1</strain>
    </source>
</reference>
<dbReference type="EMBL" id="RCHU02000011">
    <property type="protein sequence ID" value="KAL3577303.1"/>
    <property type="molecule type" value="Genomic_DNA"/>
</dbReference>
<organism evidence="1 2">
    <name type="scientific">Populus alba</name>
    <name type="common">White poplar</name>
    <dbReference type="NCBI Taxonomy" id="43335"/>
    <lineage>
        <taxon>Eukaryota</taxon>
        <taxon>Viridiplantae</taxon>
        <taxon>Streptophyta</taxon>
        <taxon>Embryophyta</taxon>
        <taxon>Tracheophyta</taxon>
        <taxon>Spermatophyta</taxon>
        <taxon>Magnoliopsida</taxon>
        <taxon>eudicotyledons</taxon>
        <taxon>Gunneridae</taxon>
        <taxon>Pentapetalae</taxon>
        <taxon>rosids</taxon>
        <taxon>fabids</taxon>
        <taxon>Malpighiales</taxon>
        <taxon>Salicaceae</taxon>
        <taxon>Saliceae</taxon>
        <taxon>Populus</taxon>
    </lineage>
</organism>
<sequence>MAPTAKLLLADLASSGVKQIPSNYIRPISDRPNLSDVQISDGSIPLIDLHGLNGPNHSTIIQQIGRACQRDGFFQVKNHGIPEEMISIILDIARQFFKLPESERLKNYSDDPTKTTRLSTSFNIKTEQVSSWRDFLRLHCYPLEDYVHEWPSNPPSFRKDVAEYCTSVRGLVLRLLEAISESLGLERDCIDKKLGGHGQHMAMNYYPPCPQPELTYGLPGHTDPNLITILLQDDVPGLQVLRNGKWIAVNPIPNTFIVNIGDQMQALSNYRYKSLLHQAIVNCEKERVSIASYCYPSDDAMIGPAKKLVDKDHPAIYKDFTYSEFHESMWRVKCSTAKRLDLFKAARAD</sequence>
<proteinExistence type="predicted"/>
<dbReference type="Proteomes" id="UP000309997">
    <property type="component" value="Unassembled WGS sequence"/>
</dbReference>
<comment type="caution">
    <text evidence="1">The sequence shown here is derived from an EMBL/GenBank/DDBJ whole genome shotgun (WGS) entry which is preliminary data.</text>
</comment>
<gene>
    <name evidence="1" type="ORF">D5086_022586</name>
</gene>